<dbReference type="Proteomes" id="UP000265520">
    <property type="component" value="Unassembled WGS sequence"/>
</dbReference>
<dbReference type="AlphaFoldDB" id="A0A392SQI1"/>
<accession>A0A392SQI1</accession>
<keyword evidence="2" id="KW-1185">Reference proteome</keyword>
<proteinExistence type="predicted"/>
<reference evidence="1 2" key="1">
    <citation type="journal article" date="2018" name="Front. Plant Sci.">
        <title>Red Clover (Trifolium pratense) and Zigzag Clover (T. medium) - A Picture of Genomic Similarities and Differences.</title>
        <authorList>
            <person name="Dluhosova J."/>
            <person name="Istvanek J."/>
            <person name="Nedelnik J."/>
            <person name="Repkova J."/>
        </authorList>
    </citation>
    <scope>NUCLEOTIDE SEQUENCE [LARGE SCALE GENOMIC DNA]</scope>
    <source>
        <strain evidence="2">cv. 10/8</strain>
        <tissue evidence="1">Leaf</tissue>
    </source>
</reference>
<feature type="non-terminal residue" evidence="1">
    <location>
        <position position="58"/>
    </location>
</feature>
<dbReference type="EMBL" id="LXQA010417148">
    <property type="protein sequence ID" value="MCI50474.1"/>
    <property type="molecule type" value="Genomic_DNA"/>
</dbReference>
<name>A0A392SQI1_9FABA</name>
<sequence length="58" mass="6686">MDLPLPVRLEKPPAMDIYDGSTNPVDHIENMEAVLEYRNMRGSIKCKLFPTQARMHSQ</sequence>
<evidence type="ECO:0000313" key="2">
    <source>
        <dbReference type="Proteomes" id="UP000265520"/>
    </source>
</evidence>
<comment type="caution">
    <text evidence="1">The sequence shown here is derived from an EMBL/GenBank/DDBJ whole genome shotgun (WGS) entry which is preliminary data.</text>
</comment>
<protein>
    <submittedName>
        <fullName evidence="1">Uncharacterized protein</fullName>
    </submittedName>
</protein>
<organism evidence="1 2">
    <name type="scientific">Trifolium medium</name>
    <dbReference type="NCBI Taxonomy" id="97028"/>
    <lineage>
        <taxon>Eukaryota</taxon>
        <taxon>Viridiplantae</taxon>
        <taxon>Streptophyta</taxon>
        <taxon>Embryophyta</taxon>
        <taxon>Tracheophyta</taxon>
        <taxon>Spermatophyta</taxon>
        <taxon>Magnoliopsida</taxon>
        <taxon>eudicotyledons</taxon>
        <taxon>Gunneridae</taxon>
        <taxon>Pentapetalae</taxon>
        <taxon>rosids</taxon>
        <taxon>fabids</taxon>
        <taxon>Fabales</taxon>
        <taxon>Fabaceae</taxon>
        <taxon>Papilionoideae</taxon>
        <taxon>50 kb inversion clade</taxon>
        <taxon>NPAAA clade</taxon>
        <taxon>Hologalegina</taxon>
        <taxon>IRL clade</taxon>
        <taxon>Trifolieae</taxon>
        <taxon>Trifolium</taxon>
    </lineage>
</organism>
<evidence type="ECO:0000313" key="1">
    <source>
        <dbReference type="EMBL" id="MCI50474.1"/>
    </source>
</evidence>